<dbReference type="PANTHER" id="PTHR33066">
    <property type="entry name" value="INTEGRASE_SAM-LIKE_N DOMAIN-CONTAINING PROTEIN"/>
    <property type="match status" value="1"/>
</dbReference>
<proteinExistence type="predicted"/>
<dbReference type="AlphaFoldDB" id="A0A1C7N016"/>
<protein>
    <submittedName>
        <fullName evidence="2">Uncharacterized protein</fullName>
    </submittedName>
</protein>
<comment type="caution">
    <text evidence="2">The sequence shown here is derived from an EMBL/GenBank/DDBJ whole genome shotgun (WGS) entry which is preliminary data.</text>
</comment>
<keyword evidence="3" id="KW-1185">Reference proteome</keyword>
<evidence type="ECO:0000256" key="1">
    <source>
        <dbReference type="SAM" id="MobiDB-lite"/>
    </source>
</evidence>
<reference evidence="2 3" key="1">
    <citation type="submission" date="2016-03" db="EMBL/GenBank/DDBJ databases">
        <title>Choanephora cucurbitarum.</title>
        <authorList>
            <person name="Min B."/>
            <person name="Park H."/>
            <person name="Park J.-H."/>
            <person name="Shin H.-D."/>
            <person name="Choi I.-G."/>
        </authorList>
    </citation>
    <scope>NUCLEOTIDE SEQUENCE [LARGE SCALE GENOMIC DNA]</scope>
    <source>
        <strain evidence="2 3">KUS-F28377</strain>
    </source>
</reference>
<dbReference type="InParanoid" id="A0A1C7N016"/>
<dbReference type="OrthoDB" id="2287076at2759"/>
<evidence type="ECO:0000313" key="2">
    <source>
        <dbReference type="EMBL" id="OBZ82413.1"/>
    </source>
</evidence>
<feature type="region of interest" description="Disordered" evidence="1">
    <location>
        <begin position="354"/>
        <end position="398"/>
    </location>
</feature>
<feature type="compositionally biased region" description="Low complexity" evidence="1">
    <location>
        <begin position="486"/>
        <end position="499"/>
    </location>
</feature>
<dbReference type="STRING" id="101091.A0A1C7N016"/>
<feature type="region of interest" description="Disordered" evidence="1">
    <location>
        <begin position="471"/>
        <end position="528"/>
    </location>
</feature>
<organism evidence="2 3">
    <name type="scientific">Choanephora cucurbitarum</name>
    <dbReference type="NCBI Taxonomy" id="101091"/>
    <lineage>
        <taxon>Eukaryota</taxon>
        <taxon>Fungi</taxon>
        <taxon>Fungi incertae sedis</taxon>
        <taxon>Mucoromycota</taxon>
        <taxon>Mucoromycotina</taxon>
        <taxon>Mucoromycetes</taxon>
        <taxon>Mucorales</taxon>
        <taxon>Mucorineae</taxon>
        <taxon>Choanephoraceae</taxon>
        <taxon>Choanephoroideae</taxon>
        <taxon>Choanephora</taxon>
    </lineage>
</organism>
<accession>A0A1C7N016</accession>
<name>A0A1C7N016_9FUNG</name>
<evidence type="ECO:0000313" key="3">
    <source>
        <dbReference type="Proteomes" id="UP000093000"/>
    </source>
</evidence>
<gene>
    <name evidence="2" type="ORF">A0J61_09540</name>
</gene>
<dbReference type="PANTHER" id="PTHR33066:SF2">
    <property type="entry name" value="FILAGGRIN-2-LIKE"/>
    <property type="match status" value="1"/>
</dbReference>
<feature type="region of interest" description="Disordered" evidence="1">
    <location>
        <begin position="429"/>
        <end position="457"/>
    </location>
</feature>
<feature type="compositionally biased region" description="Polar residues" evidence="1">
    <location>
        <begin position="357"/>
        <end position="398"/>
    </location>
</feature>
<dbReference type="Proteomes" id="UP000093000">
    <property type="component" value="Unassembled WGS sequence"/>
</dbReference>
<sequence>MRHRSSPTTPTTNTGILQLHVRHPEEDRRITASLQPQGPEPVCSMSNIQDGNNQRHISSYTTVRLDDIYRPFGCFPSHTSSSLLSTLSPLCMERGLLSVQNNSLWPLRGPLPVHKTHQVDYALGSFTEYLSHQTSHTVGSKQASGNWLDFQPEEIRPLTNTDVRASRFCAGHNDHDGQPFGQEVARFGAINSAAASPSCPTSSDYHESHNANSIGHICSCSCSTVLSSSTAVNNLHGSRQKGLGCACSTTICLYKRMGMVEGQSASLKWSQHLTSNARTDHLCRCQRHWLGLLCTHREQGTTSSSRLLDARESQHVHQLERVEGSSIGSLYLHKTDEYDGDDPDRQHYITAVHQQARRNQIPASSSTSHSTMEVVSSTRDSSDCPTHTGSVQSNSQLRVSPLLSQESMANSSLNLQVSGNVLGPTLYRPLRRSNYQPPSKIPIVDGQPGIHLDGRLHDGLEPAFEPIYESTMESDRSLPSQDRPRLSSLPDNSSSPLDSGTLVSTPAPTEHRSSSSATTGLRTAQDPFDATSITQSELEALSVVAIRSRFSASTTLNVSTKELMIGSLLADNSINRSYMPAQRLFVLWAHHLQIDVNNFHANDLISFLSDLHRSKKYQVATLLLARSAVTNFHVDPHSISSCDDISQYLNRLKSLAPPIRLHRPTIDLTPTFNALRSEDPAIMNFAPLQRKLAFLLAFCLQSERKTGSSSNHQVLLCQNTYRSSLVSYRCLPSSDIRVSVRSLASSLALCAGIPKEDIVIMGNYSGFQVFKNHYRREQMSKFDFSNSLLSGSTEDFEVDEEFFDAVELAHITQSYFVFVVSTNSEGTCFDTQDCLLDN</sequence>
<dbReference type="EMBL" id="LUGH01000873">
    <property type="protein sequence ID" value="OBZ82413.1"/>
    <property type="molecule type" value="Genomic_DNA"/>
</dbReference>